<organism evidence="1">
    <name type="scientific">Solanum chacoense</name>
    <name type="common">Chaco potato</name>
    <dbReference type="NCBI Taxonomy" id="4108"/>
    <lineage>
        <taxon>Eukaryota</taxon>
        <taxon>Viridiplantae</taxon>
        <taxon>Streptophyta</taxon>
        <taxon>Embryophyta</taxon>
        <taxon>Tracheophyta</taxon>
        <taxon>Spermatophyta</taxon>
        <taxon>Magnoliopsida</taxon>
        <taxon>eudicotyledons</taxon>
        <taxon>Gunneridae</taxon>
        <taxon>Pentapetalae</taxon>
        <taxon>asterids</taxon>
        <taxon>lamiids</taxon>
        <taxon>Solanales</taxon>
        <taxon>Solanaceae</taxon>
        <taxon>Solanoideae</taxon>
        <taxon>Solaneae</taxon>
        <taxon>Solanum</taxon>
    </lineage>
</organism>
<protein>
    <submittedName>
        <fullName evidence="1">Putative ovule protein</fullName>
    </submittedName>
</protein>
<evidence type="ECO:0000313" key="1">
    <source>
        <dbReference type="EMBL" id="JAP08032.1"/>
    </source>
</evidence>
<sequence length="77" mass="8829">MSAVYPFDAKFESLKRPKNLEKLHASRMTFHSFFIGVGGSIEILLLEDSDSKNVFFPFHLTCDEQFGLFNVPLLSSW</sequence>
<dbReference type="EMBL" id="GEDG01037608">
    <property type="protein sequence ID" value="JAP08032.1"/>
    <property type="molecule type" value="Transcribed_RNA"/>
</dbReference>
<accession>A0A0V0GL74</accession>
<dbReference type="AlphaFoldDB" id="A0A0V0GL74"/>
<name>A0A0V0GL74_SOLCH</name>
<reference evidence="1" key="1">
    <citation type="submission" date="2015-12" db="EMBL/GenBank/DDBJ databases">
        <title>Gene expression during late stages of embryo sac development: a critical building block for successful pollen-pistil interactions.</title>
        <authorList>
            <person name="Liu Y."/>
            <person name="Joly V."/>
            <person name="Sabar M."/>
            <person name="Matton D.P."/>
        </authorList>
    </citation>
    <scope>NUCLEOTIDE SEQUENCE</scope>
</reference>
<proteinExistence type="predicted"/>